<evidence type="ECO:0000256" key="11">
    <source>
        <dbReference type="ARBA" id="ARBA00038408"/>
    </source>
</evidence>
<accession>A0A371X4T4</accession>
<evidence type="ECO:0000256" key="7">
    <source>
        <dbReference type="ARBA" id="ARBA00023136"/>
    </source>
</evidence>
<keyword evidence="4" id="KW-0997">Cell inner membrane</keyword>
<dbReference type="PANTHER" id="PTHR47529:SF1">
    <property type="entry name" value="PERIPLASMIC CHAPERONE PPID"/>
    <property type="match status" value="1"/>
</dbReference>
<evidence type="ECO:0000256" key="15">
    <source>
        <dbReference type="SAM" id="Phobius"/>
    </source>
</evidence>
<dbReference type="Pfam" id="PF13145">
    <property type="entry name" value="Rotamase_2"/>
    <property type="match status" value="1"/>
</dbReference>
<feature type="domain" description="PpiC" evidence="16">
    <location>
        <begin position="266"/>
        <end position="353"/>
    </location>
</feature>
<reference evidence="17 18" key="1">
    <citation type="submission" date="2018-08" db="EMBL/GenBank/DDBJ databases">
        <title>Fulvimarina sp. 85, whole genome shotgun sequence.</title>
        <authorList>
            <person name="Tuo L."/>
        </authorList>
    </citation>
    <scope>NUCLEOTIDE SEQUENCE [LARGE SCALE GENOMIC DNA]</scope>
    <source>
        <strain evidence="17 18">85</strain>
    </source>
</reference>
<evidence type="ECO:0000256" key="6">
    <source>
        <dbReference type="ARBA" id="ARBA00022989"/>
    </source>
</evidence>
<evidence type="ECO:0000259" key="16">
    <source>
        <dbReference type="PROSITE" id="PS50198"/>
    </source>
</evidence>
<evidence type="ECO:0000256" key="10">
    <source>
        <dbReference type="ARBA" id="ARBA00031484"/>
    </source>
</evidence>
<evidence type="ECO:0000256" key="4">
    <source>
        <dbReference type="ARBA" id="ARBA00022519"/>
    </source>
</evidence>
<gene>
    <name evidence="17" type="ORF">DYI37_07855</name>
</gene>
<organism evidence="17 18">
    <name type="scientific">Fulvimarina endophytica</name>
    <dbReference type="NCBI Taxonomy" id="2293836"/>
    <lineage>
        <taxon>Bacteria</taxon>
        <taxon>Pseudomonadati</taxon>
        <taxon>Pseudomonadota</taxon>
        <taxon>Alphaproteobacteria</taxon>
        <taxon>Hyphomicrobiales</taxon>
        <taxon>Aurantimonadaceae</taxon>
        <taxon>Fulvimarina</taxon>
    </lineage>
</organism>
<keyword evidence="6 15" id="KW-1133">Transmembrane helix</keyword>
<dbReference type="InterPro" id="IPR052029">
    <property type="entry name" value="PpiD_chaperone"/>
</dbReference>
<keyword evidence="14 17" id="KW-0413">Isomerase</keyword>
<evidence type="ECO:0000256" key="2">
    <source>
        <dbReference type="ARBA" id="ARBA00018370"/>
    </source>
</evidence>
<feature type="transmembrane region" description="Helical" evidence="15">
    <location>
        <begin position="12"/>
        <end position="31"/>
    </location>
</feature>
<keyword evidence="18" id="KW-1185">Reference proteome</keyword>
<proteinExistence type="inferred from homology"/>
<name>A0A371X4T4_9HYPH</name>
<keyword evidence="7 15" id="KW-0472">Membrane</keyword>
<evidence type="ECO:0000256" key="12">
    <source>
        <dbReference type="ARBA" id="ARBA00040743"/>
    </source>
</evidence>
<comment type="similarity">
    <text evidence="11">Belongs to the PpiD chaperone family.</text>
</comment>
<dbReference type="OrthoDB" id="9768393at2"/>
<protein>
    <recommendedName>
        <fullName evidence="2">Parvulin-like PPIase</fullName>
    </recommendedName>
    <alternativeName>
        <fullName evidence="9">Peptidyl-prolyl cis-trans isomerase plp</fullName>
    </alternativeName>
    <alternativeName>
        <fullName evidence="12">Periplasmic chaperone PpiD</fullName>
    </alternativeName>
    <alternativeName>
        <fullName evidence="13">Periplasmic folding chaperone</fullName>
    </alternativeName>
    <alternativeName>
        <fullName evidence="10">Rotamase plp</fullName>
    </alternativeName>
</protein>
<dbReference type="GO" id="GO:0003755">
    <property type="term" value="F:peptidyl-prolyl cis-trans isomerase activity"/>
    <property type="evidence" value="ECO:0007669"/>
    <property type="project" value="UniProtKB-KW"/>
</dbReference>
<keyword evidence="3" id="KW-1003">Cell membrane</keyword>
<evidence type="ECO:0000256" key="9">
    <source>
        <dbReference type="ARBA" id="ARBA00030642"/>
    </source>
</evidence>
<dbReference type="InterPro" id="IPR027304">
    <property type="entry name" value="Trigger_fact/SurA_dom_sf"/>
</dbReference>
<evidence type="ECO:0000256" key="3">
    <source>
        <dbReference type="ARBA" id="ARBA00022475"/>
    </source>
</evidence>
<dbReference type="InterPro" id="IPR046357">
    <property type="entry name" value="PPIase_dom_sf"/>
</dbReference>
<dbReference type="EMBL" id="QURL01000003">
    <property type="protein sequence ID" value="RFC64245.1"/>
    <property type="molecule type" value="Genomic_DNA"/>
</dbReference>
<dbReference type="Pfam" id="PF13624">
    <property type="entry name" value="SurA_N_3"/>
    <property type="match status" value="1"/>
</dbReference>
<sequence length="629" mass="66999">MLNTLRNATTGWTAKILLILLVVSFAVWGIGDVFRAGNQTSVLSVGETEVPLTEYALAYRQASSGISRQLGRNLTPEESAAFGIDQAVLSQLISGAILTEQARALGLGLSDQRLARLISEDPSFQDASGNFSRAQFANLLNQIGLREADYIAFQEDAAMRTQIVDAVTNGIAVPEAYEQALGLFNGERRNVSYVSVGPAALPEEPAPSEEQLAAYFEENKENYGAPELRGLQVARLTPEAIADESAITEEEIAADYEQFQSRYGQPERREIDQIVFPDAAAAEEAAQKLQNGATFENVVRGAGRSPADVSLGLVARSDISDPALAEAAFSLQSGETSGVVDGRFGPTILRVGEIEPASVQPLSEVEGDIRRALALDRATQTLDTAYRTYEDARAGGATFQEAADEAGLTVETFEAVDRSGRDADGQPIDGISGESELLTEAFQTEPGFDNVPIQTAGSGTLFFDVTAITPARDRTLDEVRQQVLGDWTAAEIERQVIARAEALANEARGGKSLQAIAEENGLTVATANAITRQSGAGEIGAEASQAAFAGGKGTIAAAKGRGALEQVVLQVDEIAPPASPLDNVNQTEIGQVERQLTDDLVSSYVTRLRSDYPLQIYPNGIENAKSLIR</sequence>
<dbReference type="PROSITE" id="PS50198">
    <property type="entry name" value="PPIC_PPIASE_2"/>
    <property type="match status" value="1"/>
</dbReference>
<evidence type="ECO:0000313" key="17">
    <source>
        <dbReference type="EMBL" id="RFC64245.1"/>
    </source>
</evidence>
<dbReference type="Gene3D" id="3.10.50.40">
    <property type="match status" value="1"/>
</dbReference>
<evidence type="ECO:0000313" key="18">
    <source>
        <dbReference type="Proteomes" id="UP000264310"/>
    </source>
</evidence>
<evidence type="ECO:0000256" key="5">
    <source>
        <dbReference type="ARBA" id="ARBA00022692"/>
    </source>
</evidence>
<keyword evidence="8" id="KW-0143">Chaperone</keyword>
<comment type="subcellular location">
    <subcellularLocation>
        <location evidence="1">Cell inner membrane</location>
        <topology evidence="1">Single-pass type II membrane protein</topology>
        <orientation evidence="1">Periplasmic side</orientation>
    </subcellularLocation>
</comment>
<dbReference type="InterPro" id="IPR000297">
    <property type="entry name" value="PPIase_PpiC"/>
</dbReference>
<dbReference type="RefSeq" id="WP_116682661.1">
    <property type="nucleotide sequence ID" value="NZ_QURL01000003.1"/>
</dbReference>
<evidence type="ECO:0000256" key="14">
    <source>
        <dbReference type="PROSITE-ProRule" id="PRU00278"/>
    </source>
</evidence>
<keyword evidence="5 15" id="KW-0812">Transmembrane</keyword>
<evidence type="ECO:0000256" key="1">
    <source>
        <dbReference type="ARBA" id="ARBA00004382"/>
    </source>
</evidence>
<evidence type="ECO:0000256" key="8">
    <source>
        <dbReference type="ARBA" id="ARBA00023186"/>
    </source>
</evidence>
<dbReference type="AlphaFoldDB" id="A0A371X4T4"/>
<comment type="caution">
    <text evidence="17">The sequence shown here is derived from an EMBL/GenBank/DDBJ whole genome shotgun (WGS) entry which is preliminary data.</text>
</comment>
<dbReference type="SUPFAM" id="SSF54534">
    <property type="entry name" value="FKBP-like"/>
    <property type="match status" value="1"/>
</dbReference>
<keyword evidence="14" id="KW-0697">Rotamase</keyword>
<dbReference type="SUPFAM" id="SSF109998">
    <property type="entry name" value="Triger factor/SurA peptide-binding domain-like"/>
    <property type="match status" value="1"/>
</dbReference>
<dbReference type="PANTHER" id="PTHR47529">
    <property type="entry name" value="PEPTIDYL-PROLYL CIS-TRANS ISOMERASE D"/>
    <property type="match status" value="1"/>
</dbReference>
<dbReference type="Proteomes" id="UP000264310">
    <property type="component" value="Unassembled WGS sequence"/>
</dbReference>
<evidence type="ECO:0000256" key="13">
    <source>
        <dbReference type="ARBA" id="ARBA00042775"/>
    </source>
</evidence>
<dbReference type="GO" id="GO:0005886">
    <property type="term" value="C:plasma membrane"/>
    <property type="evidence" value="ECO:0007669"/>
    <property type="project" value="UniProtKB-SubCell"/>
</dbReference>